<dbReference type="EMBL" id="CXSU01000005">
    <property type="protein sequence ID" value="CTQ48213.1"/>
    <property type="molecule type" value="Genomic_DNA"/>
</dbReference>
<dbReference type="OrthoDB" id="9810080at2"/>
<dbReference type="GO" id="GO:0016740">
    <property type="term" value="F:transferase activity"/>
    <property type="evidence" value="ECO:0007669"/>
    <property type="project" value="UniProtKB-KW"/>
</dbReference>
<evidence type="ECO:0000259" key="1">
    <source>
        <dbReference type="PROSITE" id="PS50404"/>
    </source>
</evidence>
<dbReference type="AlphaFoldDB" id="A0A0M6YFB8"/>
<name>A0A0M6YFB8_9RHOB</name>
<dbReference type="InterPro" id="IPR036282">
    <property type="entry name" value="Glutathione-S-Trfase_C_sf"/>
</dbReference>
<gene>
    <name evidence="2" type="ORF">JDO7802_00215</name>
</gene>
<reference evidence="2 3" key="1">
    <citation type="submission" date="2015-07" db="EMBL/GenBank/DDBJ databases">
        <authorList>
            <person name="Noorani M."/>
        </authorList>
    </citation>
    <scope>NUCLEOTIDE SEQUENCE [LARGE SCALE GENOMIC DNA]</scope>
    <source>
        <strain evidence="2 3">CECT 7802</strain>
    </source>
</reference>
<dbReference type="SFLD" id="SFLDS00019">
    <property type="entry name" value="Glutathione_Transferase_(cytos"/>
    <property type="match status" value="1"/>
</dbReference>
<keyword evidence="2" id="KW-0808">Transferase</keyword>
<dbReference type="SFLD" id="SFLDG00358">
    <property type="entry name" value="Main_(cytGST)"/>
    <property type="match status" value="1"/>
</dbReference>
<dbReference type="Gene3D" id="3.40.30.10">
    <property type="entry name" value="Glutaredoxin"/>
    <property type="match status" value="1"/>
</dbReference>
<accession>A0A0M6YFB8</accession>
<dbReference type="SFLD" id="SFLDG01150">
    <property type="entry name" value="Main.1:_Beta-like"/>
    <property type="match status" value="1"/>
</dbReference>
<proteinExistence type="predicted"/>
<sequence length="204" mass="22424">MITLHALQYSRATRVLWLLADLGQPCNRIDYDRTDAFRAPAELSKVHPLGKSPVIEDDGEMIAESATILRYLAAKFGDDTHTPPHGTAEFWRHEALFDYVEASFAEVAVRAIMPAFRGEPVPDDAKAALDTHLAYIGACIEDGPLLFGKDPMLADIQISYIIALLARLELLADHPKVLAYWDALREQPGYIAATRAAGPMAPPS</sequence>
<dbReference type="PANTHER" id="PTHR44051:SF9">
    <property type="entry name" value="GLUTATHIONE S-TRANSFERASE 1"/>
    <property type="match status" value="1"/>
</dbReference>
<dbReference type="SUPFAM" id="SSF52833">
    <property type="entry name" value="Thioredoxin-like"/>
    <property type="match status" value="1"/>
</dbReference>
<dbReference type="SUPFAM" id="SSF47616">
    <property type="entry name" value="GST C-terminal domain-like"/>
    <property type="match status" value="1"/>
</dbReference>
<organism evidence="2 3">
    <name type="scientific">Jannaschia donghaensis</name>
    <dbReference type="NCBI Taxonomy" id="420998"/>
    <lineage>
        <taxon>Bacteria</taxon>
        <taxon>Pseudomonadati</taxon>
        <taxon>Pseudomonadota</taxon>
        <taxon>Alphaproteobacteria</taxon>
        <taxon>Rhodobacterales</taxon>
        <taxon>Roseobacteraceae</taxon>
        <taxon>Jannaschia</taxon>
    </lineage>
</organism>
<evidence type="ECO:0000313" key="2">
    <source>
        <dbReference type="EMBL" id="CTQ48213.1"/>
    </source>
</evidence>
<dbReference type="PROSITE" id="PS50404">
    <property type="entry name" value="GST_NTER"/>
    <property type="match status" value="1"/>
</dbReference>
<dbReference type="InterPro" id="IPR040079">
    <property type="entry name" value="Glutathione_S-Trfase"/>
</dbReference>
<dbReference type="STRING" id="420998.JDO7802_00215"/>
<dbReference type="Proteomes" id="UP000049222">
    <property type="component" value="Unassembled WGS sequence"/>
</dbReference>
<protein>
    <submittedName>
        <fullName evidence="2">Glutathionine S-transferase</fullName>
    </submittedName>
</protein>
<feature type="domain" description="GST N-terminal" evidence="1">
    <location>
        <begin position="1"/>
        <end position="80"/>
    </location>
</feature>
<dbReference type="InterPro" id="IPR036249">
    <property type="entry name" value="Thioredoxin-like_sf"/>
</dbReference>
<dbReference type="InterPro" id="IPR004045">
    <property type="entry name" value="Glutathione_S-Trfase_N"/>
</dbReference>
<dbReference type="Gene3D" id="1.20.1050.10">
    <property type="match status" value="1"/>
</dbReference>
<dbReference type="RefSeq" id="WP_055081844.1">
    <property type="nucleotide sequence ID" value="NZ_CXSU01000005.1"/>
</dbReference>
<keyword evidence="3" id="KW-1185">Reference proteome</keyword>
<evidence type="ECO:0000313" key="3">
    <source>
        <dbReference type="Proteomes" id="UP000049222"/>
    </source>
</evidence>
<dbReference type="PANTHER" id="PTHR44051">
    <property type="entry name" value="GLUTATHIONE S-TRANSFERASE-RELATED"/>
    <property type="match status" value="1"/>
</dbReference>
<dbReference type="Pfam" id="PF02798">
    <property type="entry name" value="GST_N"/>
    <property type="match status" value="1"/>
</dbReference>
<dbReference type="CDD" id="cd03046">
    <property type="entry name" value="GST_N_GTT1_like"/>
    <property type="match status" value="1"/>
</dbReference>